<reference evidence="1" key="1">
    <citation type="journal article" date="2012" name="PLoS ONE">
        <title>Gene sets for utilization of primary and secondary nutrition supplies in the distal gut of endangered iberian lynx.</title>
        <authorList>
            <person name="Alcaide M."/>
            <person name="Messina E."/>
            <person name="Richter M."/>
            <person name="Bargiela R."/>
            <person name="Peplies J."/>
            <person name="Huws S.A."/>
            <person name="Newbold C.J."/>
            <person name="Golyshin P.N."/>
            <person name="Simon M.A."/>
            <person name="Lopez G."/>
            <person name="Yakimov M.M."/>
            <person name="Ferrer M."/>
        </authorList>
    </citation>
    <scope>NUCLEOTIDE SEQUENCE</scope>
</reference>
<dbReference type="Gene3D" id="2.40.160.170">
    <property type="match status" value="1"/>
</dbReference>
<sequence length="336" mass="37919">MHYIKHDIRMIKRLVLTGISLLLGWQLAVAQVEETVTKIRPFRQMDVTVSAGTTGLGIGVSTLLSDKFQLRSGLTYMPQFKPKMSFGVGLDGGEDENGNYLPVTPGKFQEMADLFSQFTGCYIDDRVDMVGEPTFFNFNLLVDFFPFKDKRWHLTAGIYMGPSQIAKAYNTTEDMPSLFSVKLYNKMYESAYEDKPLLEYNGQYIYLDPDVCDKLIRAGRMSITLGERVDGSGPYHMEPDHESMAKVKMKVNPIRPYIGFGYGSSMLSPLKNSKYTFSFDAGVMFWGGTPELITHDGTNLAKDVRNIGGKVGRYVKAAKFFKVCPMVNFTIARRIF</sequence>
<organism evidence="1">
    <name type="scientific">gut metagenome</name>
    <dbReference type="NCBI Taxonomy" id="749906"/>
    <lineage>
        <taxon>unclassified sequences</taxon>
        <taxon>metagenomes</taxon>
        <taxon>organismal metagenomes</taxon>
    </lineage>
</organism>
<dbReference type="EMBL" id="AMCI01004863">
    <property type="protein sequence ID" value="EJW97246.1"/>
    <property type="molecule type" value="Genomic_DNA"/>
</dbReference>
<dbReference type="AlphaFoldDB" id="J9FQM1"/>
<name>J9FQM1_9ZZZZ</name>
<gene>
    <name evidence="1" type="ORF">EVA_14643</name>
</gene>
<evidence type="ECO:0000313" key="1">
    <source>
        <dbReference type="EMBL" id="EJW97246.1"/>
    </source>
</evidence>
<comment type="caution">
    <text evidence="1">The sequence shown here is derived from an EMBL/GenBank/DDBJ whole genome shotgun (WGS) entry which is preliminary data.</text>
</comment>
<proteinExistence type="predicted"/>
<accession>J9FQM1</accession>
<protein>
    <submittedName>
        <fullName evidence="1">Uncharacterized protein</fullName>
    </submittedName>
</protein>